<dbReference type="EMBL" id="QJKJ01000167">
    <property type="protein sequence ID" value="RDY13961.1"/>
    <property type="molecule type" value="Genomic_DNA"/>
</dbReference>
<sequence>MHFHGAPNRYVPNATRTETKSAEVVEAIGRHQYNKFERQDARFENVNWATSQFNESATISWFWQSSLTNHSKSKQKEHKCRDIKKW</sequence>
<dbReference type="AlphaFoldDB" id="A0A371IFY2"/>
<protein>
    <submittedName>
        <fullName evidence="1">Uncharacterized protein</fullName>
    </submittedName>
</protein>
<accession>A0A371IFY2</accession>
<evidence type="ECO:0000313" key="2">
    <source>
        <dbReference type="Proteomes" id="UP000257109"/>
    </source>
</evidence>
<organism evidence="1 2">
    <name type="scientific">Mucuna pruriens</name>
    <name type="common">Velvet bean</name>
    <name type="synonym">Dolichos pruriens</name>
    <dbReference type="NCBI Taxonomy" id="157652"/>
    <lineage>
        <taxon>Eukaryota</taxon>
        <taxon>Viridiplantae</taxon>
        <taxon>Streptophyta</taxon>
        <taxon>Embryophyta</taxon>
        <taxon>Tracheophyta</taxon>
        <taxon>Spermatophyta</taxon>
        <taxon>Magnoliopsida</taxon>
        <taxon>eudicotyledons</taxon>
        <taxon>Gunneridae</taxon>
        <taxon>Pentapetalae</taxon>
        <taxon>rosids</taxon>
        <taxon>fabids</taxon>
        <taxon>Fabales</taxon>
        <taxon>Fabaceae</taxon>
        <taxon>Papilionoideae</taxon>
        <taxon>50 kb inversion clade</taxon>
        <taxon>NPAAA clade</taxon>
        <taxon>indigoferoid/millettioid clade</taxon>
        <taxon>Phaseoleae</taxon>
        <taxon>Mucuna</taxon>
    </lineage>
</organism>
<feature type="non-terminal residue" evidence="1">
    <location>
        <position position="1"/>
    </location>
</feature>
<name>A0A371IFY2_MUCPR</name>
<proteinExistence type="predicted"/>
<comment type="caution">
    <text evidence="1">The sequence shown here is derived from an EMBL/GenBank/DDBJ whole genome shotgun (WGS) entry which is preliminary data.</text>
</comment>
<gene>
    <name evidence="1" type="ORF">CR513_01052</name>
</gene>
<reference evidence="1" key="1">
    <citation type="submission" date="2018-05" db="EMBL/GenBank/DDBJ databases">
        <title>Draft genome of Mucuna pruriens seed.</title>
        <authorList>
            <person name="Nnadi N.E."/>
            <person name="Vos R."/>
            <person name="Hasami M.H."/>
            <person name="Devisetty U.K."/>
            <person name="Aguiy J.C."/>
        </authorList>
    </citation>
    <scope>NUCLEOTIDE SEQUENCE [LARGE SCALE GENOMIC DNA]</scope>
    <source>
        <strain evidence="1">JCA_2017</strain>
    </source>
</reference>
<keyword evidence="2" id="KW-1185">Reference proteome</keyword>
<dbReference type="Proteomes" id="UP000257109">
    <property type="component" value="Unassembled WGS sequence"/>
</dbReference>
<evidence type="ECO:0000313" key="1">
    <source>
        <dbReference type="EMBL" id="RDY13961.1"/>
    </source>
</evidence>